<dbReference type="AlphaFoldDB" id="A0A5J4Z1X9"/>
<name>A0A5J4Z1X9_PORPP</name>
<dbReference type="Proteomes" id="UP000324585">
    <property type="component" value="Unassembled WGS sequence"/>
</dbReference>
<dbReference type="PANTHER" id="PTHR43689">
    <property type="entry name" value="HYDROLASE"/>
    <property type="match status" value="1"/>
</dbReference>
<dbReference type="EMBL" id="VRMN01000002">
    <property type="protein sequence ID" value="KAA8497328.1"/>
    <property type="molecule type" value="Genomic_DNA"/>
</dbReference>
<dbReference type="PRINTS" id="PR00412">
    <property type="entry name" value="EPOXHYDRLASE"/>
</dbReference>
<keyword evidence="2" id="KW-0378">Hydrolase</keyword>
<evidence type="ECO:0000313" key="2">
    <source>
        <dbReference type="EMBL" id="KAA8497328.1"/>
    </source>
</evidence>
<dbReference type="InterPro" id="IPR029058">
    <property type="entry name" value="AB_hydrolase_fold"/>
</dbReference>
<accession>A0A5J4Z1X9</accession>
<reference evidence="3" key="1">
    <citation type="journal article" date="2019" name="Nat. Commun.">
        <title>Expansion of phycobilisome linker gene families in mesophilic red algae.</title>
        <authorList>
            <person name="Lee J."/>
            <person name="Kim D."/>
            <person name="Bhattacharya D."/>
            <person name="Yoon H.S."/>
        </authorList>
    </citation>
    <scope>NUCLEOTIDE SEQUENCE [LARGE SCALE GENOMIC DNA]</scope>
    <source>
        <strain evidence="3">CCMP 1328</strain>
    </source>
</reference>
<dbReference type="Gene3D" id="3.40.50.1820">
    <property type="entry name" value="alpha/beta hydrolase"/>
    <property type="match status" value="1"/>
</dbReference>
<protein>
    <submittedName>
        <fullName evidence="2">2-hydroxy-6-oxo-6-(2'-aminophenyl)hexa-2, 4-dienoic acid hydrolase</fullName>
    </submittedName>
</protein>
<sequence length="370" mass="40905">MVGSAAFQVAQSAHGSHLHTFRTNKIQVCRVQSTWAPNRARSRKWGLCVMNGRVVTASSAAPSSSTSSLSLIEKLVPADAVREIEEPAAREMLASLKQVTLTLPRTAQQVETTFIDQGAELVQPLPPVLLIPGFDSSILEYRRLVPLLVEAGFRVLAVDLVGLGFTSREPGLDFGPLGRREHLEAFVKQYVKQPVIACGASLGGAAAIDFAVNCAEWVRAMVLIDAQGFIEGAPKLFWPLDQLGIAVLKTKPLRNMANQMSYTDKTRFATEDALRIGRLHCFARNWELASVEFLRSGGYRVSSLIGQVKQPVLILWGEDDQILELKYVDQFKQALTQAESLRVHILPECGHVPHLEKPQLTARYFSQFFD</sequence>
<comment type="caution">
    <text evidence="2">The sequence shown here is derived from an EMBL/GenBank/DDBJ whole genome shotgun (WGS) entry which is preliminary data.</text>
</comment>
<dbReference type="GO" id="GO:0016787">
    <property type="term" value="F:hydrolase activity"/>
    <property type="evidence" value="ECO:0007669"/>
    <property type="project" value="UniProtKB-KW"/>
</dbReference>
<dbReference type="OrthoDB" id="4870at2759"/>
<dbReference type="PANTHER" id="PTHR43689:SF8">
    <property type="entry name" value="ALPHA_BETA-HYDROLASES SUPERFAMILY PROTEIN"/>
    <property type="match status" value="1"/>
</dbReference>
<dbReference type="SUPFAM" id="SSF53474">
    <property type="entry name" value="alpha/beta-Hydrolases"/>
    <property type="match status" value="1"/>
</dbReference>
<dbReference type="InterPro" id="IPR000639">
    <property type="entry name" value="Epox_hydrolase-like"/>
</dbReference>
<keyword evidence="3" id="KW-1185">Reference proteome</keyword>
<dbReference type="OMA" id="YTLGGQH"/>
<dbReference type="Pfam" id="PF12697">
    <property type="entry name" value="Abhydrolase_6"/>
    <property type="match status" value="1"/>
</dbReference>
<evidence type="ECO:0000313" key="3">
    <source>
        <dbReference type="Proteomes" id="UP000324585"/>
    </source>
</evidence>
<feature type="domain" description="AB hydrolase-1" evidence="1">
    <location>
        <begin position="128"/>
        <end position="363"/>
    </location>
</feature>
<evidence type="ECO:0000259" key="1">
    <source>
        <dbReference type="Pfam" id="PF12697"/>
    </source>
</evidence>
<gene>
    <name evidence="2" type="ORF">FVE85_1057</name>
</gene>
<organism evidence="2 3">
    <name type="scientific">Porphyridium purpureum</name>
    <name type="common">Red alga</name>
    <name type="synonym">Porphyridium cruentum</name>
    <dbReference type="NCBI Taxonomy" id="35688"/>
    <lineage>
        <taxon>Eukaryota</taxon>
        <taxon>Rhodophyta</taxon>
        <taxon>Bangiophyceae</taxon>
        <taxon>Porphyridiales</taxon>
        <taxon>Porphyridiaceae</taxon>
        <taxon>Porphyridium</taxon>
    </lineage>
</organism>
<dbReference type="InterPro" id="IPR000073">
    <property type="entry name" value="AB_hydrolase_1"/>
</dbReference>
<dbReference type="PRINTS" id="PR00111">
    <property type="entry name" value="ABHYDROLASE"/>
</dbReference>
<proteinExistence type="predicted"/>